<feature type="region of interest" description="Disordered" evidence="1">
    <location>
        <begin position="1"/>
        <end position="30"/>
    </location>
</feature>
<comment type="caution">
    <text evidence="2">The sequence shown here is derived from an EMBL/GenBank/DDBJ whole genome shotgun (WGS) entry which is preliminary data.</text>
</comment>
<dbReference type="AlphaFoldDB" id="A0AAW1VFM1"/>
<dbReference type="Proteomes" id="UP001431783">
    <property type="component" value="Unassembled WGS sequence"/>
</dbReference>
<sequence>MNVADFFKNSDSKNDNPSGTQSLNTEWKTLSRKKTNVNRAKFITSSGPKPTNRTAKFSGASKKMCLYEGGIAGKDVPVESLREYLTEMNGYVEI</sequence>
<dbReference type="EMBL" id="JARQZJ010000135">
    <property type="protein sequence ID" value="KAK9892558.1"/>
    <property type="molecule type" value="Genomic_DNA"/>
</dbReference>
<name>A0AAW1VFM1_9CUCU</name>
<organism evidence="2 3">
    <name type="scientific">Henosepilachna vigintioctopunctata</name>
    <dbReference type="NCBI Taxonomy" id="420089"/>
    <lineage>
        <taxon>Eukaryota</taxon>
        <taxon>Metazoa</taxon>
        <taxon>Ecdysozoa</taxon>
        <taxon>Arthropoda</taxon>
        <taxon>Hexapoda</taxon>
        <taxon>Insecta</taxon>
        <taxon>Pterygota</taxon>
        <taxon>Neoptera</taxon>
        <taxon>Endopterygota</taxon>
        <taxon>Coleoptera</taxon>
        <taxon>Polyphaga</taxon>
        <taxon>Cucujiformia</taxon>
        <taxon>Coccinelloidea</taxon>
        <taxon>Coccinellidae</taxon>
        <taxon>Epilachninae</taxon>
        <taxon>Epilachnini</taxon>
        <taxon>Henosepilachna</taxon>
    </lineage>
</organism>
<proteinExistence type="predicted"/>
<keyword evidence="3" id="KW-1185">Reference proteome</keyword>
<evidence type="ECO:0000313" key="2">
    <source>
        <dbReference type="EMBL" id="KAK9892558.1"/>
    </source>
</evidence>
<gene>
    <name evidence="2" type="ORF">WA026_020543</name>
</gene>
<accession>A0AAW1VFM1</accession>
<protein>
    <submittedName>
        <fullName evidence="2">Uncharacterized protein</fullName>
    </submittedName>
</protein>
<feature type="compositionally biased region" description="Polar residues" evidence="1">
    <location>
        <begin position="15"/>
        <end position="28"/>
    </location>
</feature>
<reference evidence="2 3" key="1">
    <citation type="submission" date="2023-03" db="EMBL/GenBank/DDBJ databases">
        <title>Genome insight into feeding habits of ladybird beetles.</title>
        <authorList>
            <person name="Li H.-S."/>
            <person name="Huang Y.-H."/>
            <person name="Pang H."/>
        </authorList>
    </citation>
    <scope>NUCLEOTIDE SEQUENCE [LARGE SCALE GENOMIC DNA]</scope>
    <source>
        <strain evidence="2">SYSU_2023b</strain>
        <tissue evidence="2">Whole body</tissue>
    </source>
</reference>
<evidence type="ECO:0000256" key="1">
    <source>
        <dbReference type="SAM" id="MobiDB-lite"/>
    </source>
</evidence>
<evidence type="ECO:0000313" key="3">
    <source>
        <dbReference type="Proteomes" id="UP001431783"/>
    </source>
</evidence>